<gene>
    <name evidence="5" type="ORF">AS026_03445</name>
</gene>
<evidence type="ECO:0000256" key="2">
    <source>
        <dbReference type="ARBA" id="ARBA00023125"/>
    </source>
</evidence>
<feature type="domain" description="HTH luxR-type" evidence="4">
    <location>
        <begin position="152"/>
        <end position="217"/>
    </location>
</feature>
<dbReference type="Pfam" id="PF00196">
    <property type="entry name" value="GerE"/>
    <property type="match status" value="1"/>
</dbReference>
<dbReference type="RefSeq" id="WP_062370109.1">
    <property type="nucleotide sequence ID" value="NZ_LNCD01000064.1"/>
</dbReference>
<evidence type="ECO:0000256" key="3">
    <source>
        <dbReference type="ARBA" id="ARBA00023163"/>
    </source>
</evidence>
<dbReference type="PRINTS" id="PR00038">
    <property type="entry name" value="HTHLUXR"/>
</dbReference>
<evidence type="ECO:0000256" key="1">
    <source>
        <dbReference type="ARBA" id="ARBA00023015"/>
    </source>
</evidence>
<dbReference type="InterPro" id="IPR000792">
    <property type="entry name" value="Tscrpt_reg_LuxR_C"/>
</dbReference>
<evidence type="ECO:0000313" key="6">
    <source>
        <dbReference type="Proteomes" id="UP000068164"/>
    </source>
</evidence>
<dbReference type="InterPro" id="IPR036388">
    <property type="entry name" value="WH-like_DNA-bd_sf"/>
</dbReference>
<keyword evidence="2" id="KW-0238">DNA-binding</keyword>
<sequence length="219" mass="24786">MTLFVKHPCTATLCADLKKICDEEHFKSYAVLKFPDAGTANFSDMLIGTDWSKDAILQICKERVFQTKLLDLVKLSTLPMEIELENRIETCNDSVFIMSNLGNRLSAFCIYDPEDSKYLLLFTSTAHQYHNSNSVLMKCLAAINSYFRQSVASRQRSPLSQREIECLRWAAAGKTSEETAIILSLSGSTINTYLKSAMRKLNAYNRIQAVVQAYKQKVL</sequence>
<reference evidence="5 6" key="1">
    <citation type="submission" date="2015-11" db="EMBL/GenBank/DDBJ databases">
        <title>Draft Genome Sequence of the Strain BR 10423 (Rhizobium sp.) isolated from nodules of Mimosa pudica.</title>
        <authorList>
            <person name="Barauna A.C."/>
            <person name="Zilli J.E."/>
            <person name="Simoes-Araujo J.L."/>
            <person name="Reis V.M."/>
            <person name="James E.K."/>
            <person name="Reis F.B.Jr."/>
            <person name="Rouws L.F."/>
            <person name="Passos S.R."/>
            <person name="Gois S.R."/>
        </authorList>
    </citation>
    <scope>NUCLEOTIDE SEQUENCE [LARGE SCALE GENOMIC DNA]</scope>
    <source>
        <strain evidence="5 6">BR10423</strain>
    </source>
</reference>
<keyword evidence="1" id="KW-0805">Transcription regulation</keyword>
<dbReference type="AlphaFoldDB" id="A0A109JRM7"/>
<dbReference type="EMBL" id="LNCD01000064">
    <property type="protein sequence ID" value="KWV53713.1"/>
    <property type="molecule type" value="Genomic_DNA"/>
</dbReference>
<comment type="caution">
    <text evidence="5">The sequence shown here is derived from an EMBL/GenBank/DDBJ whole genome shotgun (WGS) entry which is preliminary data.</text>
</comment>
<keyword evidence="6" id="KW-1185">Reference proteome</keyword>
<dbReference type="GO" id="GO:0006355">
    <property type="term" value="P:regulation of DNA-templated transcription"/>
    <property type="evidence" value="ECO:0007669"/>
    <property type="project" value="InterPro"/>
</dbReference>
<evidence type="ECO:0000313" key="5">
    <source>
        <dbReference type="EMBL" id="KWV53713.1"/>
    </source>
</evidence>
<dbReference type="Proteomes" id="UP000068164">
    <property type="component" value="Unassembled WGS sequence"/>
</dbReference>
<keyword evidence="3" id="KW-0804">Transcription</keyword>
<organism evidence="5 6">
    <name type="scientific">Rhizobium altiplani</name>
    <dbReference type="NCBI Taxonomy" id="1864509"/>
    <lineage>
        <taxon>Bacteria</taxon>
        <taxon>Pseudomonadati</taxon>
        <taxon>Pseudomonadota</taxon>
        <taxon>Alphaproteobacteria</taxon>
        <taxon>Hyphomicrobiales</taxon>
        <taxon>Rhizobiaceae</taxon>
        <taxon>Rhizobium/Agrobacterium group</taxon>
        <taxon>Rhizobium</taxon>
    </lineage>
</organism>
<protein>
    <recommendedName>
        <fullName evidence="4">HTH luxR-type domain-containing protein</fullName>
    </recommendedName>
</protein>
<name>A0A109JRM7_9HYPH</name>
<dbReference type="InterPro" id="IPR016032">
    <property type="entry name" value="Sig_transdc_resp-reg_C-effctor"/>
</dbReference>
<evidence type="ECO:0000259" key="4">
    <source>
        <dbReference type="PROSITE" id="PS50043"/>
    </source>
</evidence>
<dbReference type="OrthoDB" id="3170288at2"/>
<dbReference type="PANTHER" id="PTHR44688">
    <property type="entry name" value="DNA-BINDING TRANSCRIPTIONAL ACTIVATOR DEVR_DOSR"/>
    <property type="match status" value="1"/>
</dbReference>
<dbReference type="SUPFAM" id="SSF46894">
    <property type="entry name" value="C-terminal effector domain of the bipartite response regulators"/>
    <property type="match status" value="1"/>
</dbReference>
<dbReference type="PANTHER" id="PTHR44688:SF16">
    <property type="entry name" value="DNA-BINDING TRANSCRIPTIONAL ACTIVATOR DEVR_DOSR"/>
    <property type="match status" value="1"/>
</dbReference>
<accession>A0A109JRM7</accession>
<dbReference type="CDD" id="cd06170">
    <property type="entry name" value="LuxR_C_like"/>
    <property type="match status" value="1"/>
</dbReference>
<dbReference type="Gene3D" id="1.10.10.10">
    <property type="entry name" value="Winged helix-like DNA-binding domain superfamily/Winged helix DNA-binding domain"/>
    <property type="match status" value="1"/>
</dbReference>
<dbReference type="PROSITE" id="PS50043">
    <property type="entry name" value="HTH_LUXR_2"/>
    <property type="match status" value="1"/>
</dbReference>
<dbReference type="SMART" id="SM00421">
    <property type="entry name" value="HTH_LUXR"/>
    <property type="match status" value="1"/>
</dbReference>
<proteinExistence type="predicted"/>
<dbReference type="GO" id="GO:0003677">
    <property type="term" value="F:DNA binding"/>
    <property type="evidence" value="ECO:0007669"/>
    <property type="project" value="UniProtKB-KW"/>
</dbReference>